<comment type="caution">
    <text evidence="2">The sequence shown here is derived from an EMBL/GenBank/DDBJ whole genome shotgun (WGS) entry which is preliminary data.</text>
</comment>
<reference evidence="2" key="1">
    <citation type="journal article" date="2014" name="Int. J. Syst. Evol. Microbiol.">
        <title>Complete genome sequence of Corynebacterium casei LMG S-19264T (=DSM 44701T), isolated from a smear-ripened cheese.</title>
        <authorList>
            <consortium name="US DOE Joint Genome Institute (JGI-PGF)"/>
            <person name="Walter F."/>
            <person name="Albersmeier A."/>
            <person name="Kalinowski J."/>
            <person name="Ruckert C."/>
        </authorList>
    </citation>
    <scope>NUCLEOTIDE SEQUENCE</scope>
    <source>
        <strain evidence="2">JCM 4714</strain>
    </source>
</reference>
<gene>
    <name evidence="2" type="ORF">GCM10010339_62840</name>
</gene>
<name>A0A919D588_9ACTN</name>
<dbReference type="AlphaFoldDB" id="A0A919D588"/>
<feature type="region of interest" description="Disordered" evidence="1">
    <location>
        <begin position="49"/>
        <end position="90"/>
    </location>
</feature>
<feature type="compositionally biased region" description="Basic and acidic residues" evidence="1">
    <location>
        <begin position="15"/>
        <end position="32"/>
    </location>
</feature>
<sequence length="90" mass="10078">MHVHLPTLAAQIDTARAEKGQQARHEAVELRDQARDLRATAERLQAEQRLRSQISAQAPGRPPGNTRPRRRPRRPHYLAQAGQPEGGDCC</sequence>
<evidence type="ECO:0000313" key="3">
    <source>
        <dbReference type="Proteomes" id="UP000655443"/>
    </source>
</evidence>
<accession>A0A919D588</accession>
<dbReference type="Proteomes" id="UP000655443">
    <property type="component" value="Unassembled WGS sequence"/>
</dbReference>
<evidence type="ECO:0000256" key="1">
    <source>
        <dbReference type="SAM" id="MobiDB-lite"/>
    </source>
</evidence>
<evidence type="ECO:0000313" key="2">
    <source>
        <dbReference type="EMBL" id="GHE09673.1"/>
    </source>
</evidence>
<keyword evidence="3" id="KW-1185">Reference proteome</keyword>
<feature type="compositionally biased region" description="Basic residues" evidence="1">
    <location>
        <begin position="67"/>
        <end position="76"/>
    </location>
</feature>
<organism evidence="2 3">
    <name type="scientific">Streptomyces alanosinicus</name>
    <dbReference type="NCBI Taxonomy" id="68171"/>
    <lineage>
        <taxon>Bacteria</taxon>
        <taxon>Bacillati</taxon>
        <taxon>Actinomycetota</taxon>
        <taxon>Actinomycetes</taxon>
        <taxon>Kitasatosporales</taxon>
        <taxon>Streptomycetaceae</taxon>
        <taxon>Streptomyces</taxon>
    </lineage>
</organism>
<proteinExistence type="predicted"/>
<reference evidence="2" key="2">
    <citation type="submission" date="2020-09" db="EMBL/GenBank/DDBJ databases">
        <authorList>
            <person name="Sun Q."/>
            <person name="Ohkuma M."/>
        </authorList>
    </citation>
    <scope>NUCLEOTIDE SEQUENCE</scope>
    <source>
        <strain evidence="2">JCM 4714</strain>
    </source>
</reference>
<protein>
    <submittedName>
        <fullName evidence="2">Uncharacterized protein</fullName>
    </submittedName>
</protein>
<dbReference type="EMBL" id="BMVG01000020">
    <property type="protein sequence ID" value="GHE09673.1"/>
    <property type="molecule type" value="Genomic_DNA"/>
</dbReference>
<feature type="region of interest" description="Disordered" evidence="1">
    <location>
        <begin position="1"/>
        <end position="32"/>
    </location>
</feature>